<proteinExistence type="predicted"/>
<accession>A0AAP5XY37</accession>
<dbReference type="PANTHER" id="PTHR34413">
    <property type="entry name" value="PROPHAGE TAIL FIBER ASSEMBLY PROTEIN HOMOLOG TFAE-RELATED-RELATED"/>
    <property type="match status" value="1"/>
</dbReference>
<dbReference type="InterPro" id="IPR051220">
    <property type="entry name" value="TFA_Chaperone"/>
</dbReference>
<feature type="region of interest" description="Disordered" evidence="1">
    <location>
        <begin position="56"/>
        <end position="78"/>
    </location>
</feature>
<dbReference type="AlphaFoldDB" id="A0AAP5XY37"/>
<name>A0AAP5XY37_CITFR</name>
<dbReference type="EMBL" id="JAWPBU010000030">
    <property type="protein sequence ID" value="MDW2760771.1"/>
    <property type="molecule type" value="Genomic_DNA"/>
</dbReference>
<evidence type="ECO:0000313" key="2">
    <source>
        <dbReference type="EMBL" id="MDW2760771.1"/>
    </source>
</evidence>
<sequence>MHTFLLLGANVNTYFYSALHNSFFPLELKEDYINGIGWPEDAVEVTEHVYREFTGEPPEGQKRVAGKNGLPEWEDIPPPTHEEIVAQAEIERLSRTDAANGYMNGKQWPGKAAIGRLKGNDLTQYNLWLDYLDELEAVDTSSAPNIVWPISPAV</sequence>
<organism evidence="2 3">
    <name type="scientific">Citrobacter freundii</name>
    <dbReference type="NCBI Taxonomy" id="546"/>
    <lineage>
        <taxon>Bacteria</taxon>
        <taxon>Pseudomonadati</taxon>
        <taxon>Pseudomonadota</taxon>
        <taxon>Gammaproteobacteria</taxon>
        <taxon>Enterobacterales</taxon>
        <taxon>Enterobacteriaceae</taxon>
        <taxon>Citrobacter</taxon>
        <taxon>Citrobacter freundii complex</taxon>
    </lineage>
</organism>
<dbReference type="Proteomes" id="UP001278087">
    <property type="component" value="Unassembled WGS sequence"/>
</dbReference>
<evidence type="ECO:0000313" key="3">
    <source>
        <dbReference type="Proteomes" id="UP001278087"/>
    </source>
</evidence>
<dbReference type="Pfam" id="PF02413">
    <property type="entry name" value="Caudo_TAP"/>
    <property type="match status" value="1"/>
</dbReference>
<comment type="caution">
    <text evidence="2">The sequence shown here is derived from an EMBL/GenBank/DDBJ whole genome shotgun (WGS) entry which is preliminary data.</text>
</comment>
<reference evidence="2" key="1">
    <citation type="submission" date="2023-10" db="EMBL/GenBank/DDBJ databases">
        <title>Fecal carriage and genetic characteristics of carbapenem-resistant Enterobacterales among healthy adults from four provinces of China.</title>
        <authorList>
            <person name="Li Y."/>
            <person name="Zhang R."/>
        </authorList>
    </citation>
    <scope>NUCLEOTIDE SEQUENCE</scope>
    <source>
        <strain evidence="2">HN-136</strain>
    </source>
</reference>
<dbReference type="PANTHER" id="PTHR34413:SF1">
    <property type="entry name" value="CYTOPLASMIC PROTEIN"/>
    <property type="match status" value="1"/>
</dbReference>
<gene>
    <name evidence="2" type="ORF">RYZ67_20150</name>
</gene>
<dbReference type="InterPro" id="IPR003458">
    <property type="entry name" value="Phage_T4_Gp38_tail_assem"/>
</dbReference>
<protein>
    <submittedName>
        <fullName evidence="2">Tail fiber assembly protein</fullName>
    </submittedName>
</protein>
<evidence type="ECO:0000256" key="1">
    <source>
        <dbReference type="SAM" id="MobiDB-lite"/>
    </source>
</evidence>
<dbReference type="RefSeq" id="WP_318062133.1">
    <property type="nucleotide sequence ID" value="NZ_JAWPBU010000030.1"/>
</dbReference>